<dbReference type="EMBL" id="LC440647">
    <property type="protein sequence ID" value="BBH84969.1"/>
    <property type="molecule type" value="Genomic_DNA"/>
</dbReference>
<sequence length="81" mass="8767">MVVSAAATNFFLPKIDMAETNQSIADTKLHNTKAIIANTINMTPFEILSLNKSDANTMTGTIESIITNIEIIADITIVTIK</sequence>
<protein>
    <submittedName>
        <fullName evidence="1">Uncharacterized protein</fullName>
    </submittedName>
</protein>
<name>A0A5A4RFX8_STAAU</name>
<proteinExistence type="predicted"/>
<reference evidence="1" key="1">
    <citation type="journal article" date="2019" name="J. Antimicrob. Chemother.">
        <title>Novel SCCmec type XIV (5A) and a Truncated SCCmec Element in Staphylococcal cassette chromosome (SCC) Composite Islands carrying speG in ST5 MRSA in Japan.</title>
        <authorList>
            <person name="Urushibara N."/>
            <person name="Aung M.S."/>
            <person name="Kawaguchiya M."/>
            <person name="Kobayashi N."/>
        </authorList>
    </citation>
    <scope>NUCLEOTIDE SEQUENCE</scope>
    <source>
        <strain evidence="1">SC792</strain>
    </source>
</reference>
<accession>A0A5A4RFX8</accession>
<evidence type="ECO:0000313" key="1">
    <source>
        <dbReference type="EMBL" id="BBH84969.1"/>
    </source>
</evidence>
<organism evidence="1">
    <name type="scientific">Staphylococcus aureus</name>
    <dbReference type="NCBI Taxonomy" id="1280"/>
    <lineage>
        <taxon>Bacteria</taxon>
        <taxon>Bacillati</taxon>
        <taxon>Bacillota</taxon>
        <taxon>Bacilli</taxon>
        <taxon>Bacillales</taxon>
        <taxon>Staphylococcaceae</taxon>
        <taxon>Staphylococcus</taxon>
    </lineage>
</organism>
<dbReference type="AlphaFoldDB" id="A0A5A4RFX8"/>